<gene>
    <name evidence="1" type="ORF">Metus_0316</name>
</gene>
<accession>A0A3S4UI40</accession>
<dbReference type="Pfam" id="PF09872">
    <property type="entry name" value="DUF2099"/>
    <property type="match status" value="1"/>
</dbReference>
<sequence length="285" mass="30783">MPDQDEHVIEAIGRSRIVIRDGLVIEVGSPMIRECPLAKKFSTPVDIITPEKVRKNIEGRIRSYGMCTGDRLLESSQDFVTFGASEIISQGLRSKVLGAAVIVCEGAGTVITLNPDLVQGIGGRMSGLVSTSPIPRLIERIEAIGGAVLDRETARIDQVEGTDLAYRKGYSDVAVTITDPADGERIRAKHPDTLIFGVHLTGIGKDDAFRMVEVADLVSGCASKWIREAAAEKALIQAGSAVPVFAFTERGKCLVLEKVKASRQKFLIKVEKIPYAAEKCPDPLV</sequence>
<proteinExistence type="predicted"/>
<dbReference type="PIRSF" id="PIRSF004929">
    <property type="entry name" value="UCP004929"/>
    <property type="match status" value="1"/>
</dbReference>
<organism evidence="1 2">
    <name type="scientific">Methanosuratincola subterraneus</name>
    <dbReference type="NCBI Taxonomy" id="2593994"/>
    <lineage>
        <taxon>Archaea</taxon>
        <taxon>Thermoproteota</taxon>
        <taxon>Methanosuratincolia</taxon>
        <taxon>Candidatus Methanomethylicales</taxon>
        <taxon>Candidatus Methanomethylicaceae</taxon>
        <taxon>Candidatus Methanosuratincola (ex Vanwonterghem et al. 2016)</taxon>
    </lineage>
</organism>
<dbReference type="EMBL" id="RXGA01000001">
    <property type="protein sequence ID" value="RWX74291.1"/>
    <property type="molecule type" value="Genomic_DNA"/>
</dbReference>
<reference evidence="1 2" key="1">
    <citation type="submission" date="2018-12" db="EMBL/GenBank/DDBJ databases">
        <title>The complete genome of the methanogenic archaea of the candidate phylum Verstraetearchaeota, obtained from the metagenome of underground thermal water.</title>
        <authorList>
            <person name="Kadnikov V.V."/>
            <person name="Mardanov A.V."/>
            <person name="Beletsky A.V."/>
            <person name="Karnachuk O.V."/>
            <person name="Ravin N.V."/>
        </authorList>
    </citation>
    <scope>NUCLEOTIDE SEQUENCE [LARGE SCALE GENOMIC DNA]</scope>
    <source>
        <strain evidence="1">Ch88</strain>
    </source>
</reference>
<dbReference type="AlphaFoldDB" id="A0A3S4UI40"/>
<evidence type="ECO:0008006" key="3">
    <source>
        <dbReference type="Google" id="ProtNLM"/>
    </source>
</evidence>
<protein>
    <recommendedName>
        <fullName evidence="3">DUF2099 family protein</fullName>
    </recommendedName>
</protein>
<comment type="caution">
    <text evidence="1">The sequence shown here is derived from an EMBL/GenBank/DDBJ whole genome shotgun (WGS) entry which is preliminary data.</text>
</comment>
<evidence type="ECO:0000313" key="1">
    <source>
        <dbReference type="EMBL" id="RWX74291.1"/>
    </source>
</evidence>
<dbReference type="Proteomes" id="UP000288215">
    <property type="component" value="Unassembled WGS sequence"/>
</dbReference>
<dbReference type="NCBIfam" id="TIGR03275">
    <property type="entry name" value="methan_mark_8"/>
    <property type="match status" value="1"/>
</dbReference>
<evidence type="ECO:0000313" key="2">
    <source>
        <dbReference type="Proteomes" id="UP000288215"/>
    </source>
</evidence>
<dbReference type="InterPro" id="IPR009181">
    <property type="entry name" value="Methan_mark_8"/>
</dbReference>
<name>A0A3S4UI40_METS7</name>